<evidence type="ECO:0000313" key="2">
    <source>
        <dbReference type="Proteomes" id="UP000238375"/>
    </source>
</evidence>
<dbReference type="SUPFAM" id="SSF46689">
    <property type="entry name" value="Homeodomain-like"/>
    <property type="match status" value="1"/>
</dbReference>
<dbReference type="InterPro" id="IPR036388">
    <property type="entry name" value="WH-like_DNA-bd_sf"/>
</dbReference>
<dbReference type="EMBL" id="PVTE01000012">
    <property type="protein sequence ID" value="PRY36543.1"/>
    <property type="molecule type" value="Genomic_DNA"/>
</dbReference>
<dbReference type="Gene3D" id="1.10.10.10">
    <property type="entry name" value="Winged helix-like DNA-binding domain superfamily/Winged helix DNA-binding domain"/>
    <property type="match status" value="1"/>
</dbReference>
<evidence type="ECO:0000313" key="1">
    <source>
        <dbReference type="EMBL" id="PRY36543.1"/>
    </source>
</evidence>
<dbReference type="RefSeq" id="WP_106138743.1">
    <property type="nucleotide sequence ID" value="NZ_PVTE01000012.1"/>
</dbReference>
<proteinExistence type="predicted"/>
<dbReference type="InterPro" id="IPR009057">
    <property type="entry name" value="Homeodomain-like_sf"/>
</dbReference>
<keyword evidence="2" id="KW-1185">Reference proteome</keyword>
<name>A0A2T0ST39_9BACT</name>
<accession>A0A2T0ST39</accession>
<gene>
    <name evidence="1" type="ORF">CLV58_112134</name>
</gene>
<organism evidence="1 2">
    <name type="scientific">Spirosoma oryzae</name>
    <dbReference type="NCBI Taxonomy" id="1469603"/>
    <lineage>
        <taxon>Bacteria</taxon>
        <taxon>Pseudomonadati</taxon>
        <taxon>Bacteroidota</taxon>
        <taxon>Cytophagia</taxon>
        <taxon>Cytophagales</taxon>
        <taxon>Cytophagaceae</taxon>
        <taxon>Spirosoma</taxon>
    </lineage>
</organism>
<dbReference type="OrthoDB" id="1494556at2"/>
<sequence>MNWQSHITSDPTVMFGKPVIRGTRIPVDLVLEKLGNGESVAQLLDAYPRATEADLMACLLFASDVVKNEVVYAQAG</sequence>
<dbReference type="AlphaFoldDB" id="A0A2T0ST39"/>
<dbReference type="Pfam" id="PF04255">
    <property type="entry name" value="DUF433"/>
    <property type="match status" value="1"/>
</dbReference>
<dbReference type="PANTHER" id="PTHR34849:SF3">
    <property type="entry name" value="SSR2962 PROTEIN"/>
    <property type="match status" value="1"/>
</dbReference>
<dbReference type="InterPro" id="IPR007367">
    <property type="entry name" value="DUF433"/>
</dbReference>
<comment type="caution">
    <text evidence="1">The sequence shown here is derived from an EMBL/GenBank/DDBJ whole genome shotgun (WGS) entry which is preliminary data.</text>
</comment>
<reference evidence="1 2" key="1">
    <citation type="submission" date="2018-03" db="EMBL/GenBank/DDBJ databases">
        <title>Genomic Encyclopedia of Archaeal and Bacterial Type Strains, Phase II (KMG-II): from individual species to whole genera.</title>
        <authorList>
            <person name="Goeker M."/>
        </authorList>
    </citation>
    <scope>NUCLEOTIDE SEQUENCE [LARGE SCALE GENOMIC DNA]</scope>
    <source>
        <strain evidence="1 2">DSM 28354</strain>
    </source>
</reference>
<protein>
    <submittedName>
        <fullName evidence="1">Uncharacterized protein (DUF433 family)</fullName>
    </submittedName>
</protein>
<dbReference type="Proteomes" id="UP000238375">
    <property type="component" value="Unassembled WGS sequence"/>
</dbReference>
<dbReference type="PANTHER" id="PTHR34849">
    <property type="entry name" value="SSL5025 PROTEIN"/>
    <property type="match status" value="1"/>
</dbReference>